<organism evidence="1 2">
    <name type="scientific">Avena sativa</name>
    <name type="common">Oat</name>
    <dbReference type="NCBI Taxonomy" id="4498"/>
    <lineage>
        <taxon>Eukaryota</taxon>
        <taxon>Viridiplantae</taxon>
        <taxon>Streptophyta</taxon>
        <taxon>Embryophyta</taxon>
        <taxon>Tracheophyta</taxon>
        <taxon>Spermatophyta</taxon>
        <taxon>Magnoliopsida</taxon>
        <taxon>Liliopsida</taxon>
        <taxon>Poales</taxon>
        <taxon>Poaceae</taxon>
        <taxon>BOP clade</taxon>
        <taxon>Pooideae</taxon>
        <taxon>Poodae</taxon>
        <taxon>Poeae</taxon>
        <taxon>Poeae Chloroplast Group 1 (Aveneae type)</taxon>
        <taxon>Aveninae</taxon>
        <taxon>Avena</taxon>
    </lineage>
</organism>
<dbReference type="Proteomes" id="UP001732700">
    <property type="component" value="Chromosome 1A"/>
</dbReference>
<evidence type="ECO:0000313" key="2">
    <source>
        <dbReference type="Proteomes" id="UP001732700"/>
    </source>
</evidence>
<proteinExistence type="predicted"/>
<dbReference type="EnsemblPlants" id="AVESA.00010b.r2.1AG0018380.1">
    <property type="protein sequence ID" value="AVESA.00010b.r2.1AG0018380.1.CDS"/>
    <property type="gene ID" value="AVESA.00010b.r2.1AG0018380"/>
</dbReference>
<accession>A0ACD5TA90</accession>
<reference evidence="1" key="2">
    <citation type="submission" date="2025-09" db="UniProtKB">
        <authorList>
            <consortium name="EnsemblPlants"/>
        </authorList>
    </citation>
    <scope>IDENTIFICATION</scope>
</reference>
<name>A0ACD5TA90_AVESA</name>
<reference evidence="1" key="1">
    <citation type="submission" date="2021-05" db="EMBL/GenBank/DDBJ databases">
        <authorList>
            <person name="Scholz U."/>
            <person name="Mascher M."/>
            <person name="Fiebig A."/>
        </authorList>
    </citation>
    <scope>NUCLEOTIDE SEQUENCE [LARGE SCALE GENOMIC DNA]</scope>
</reference>
<evidence type="ECO:0000313" key="1">
    <source>
        <dbReference type="EnsemblPlants" id="AVESA.00010b.r2.1AG0018380.1.CDS"/>
    </source>
</evidence>
<keyword evidence="2" id="KW-1185">Reference proteome</keyword>
<sequence length="463" mass="52876">MPYTLVEFLPLPVRCSPRREILLDSALFRSVPAIPPQISSYIACLDNGLQQLLLSPLDPFNIRVLLAANRKSEQSSNRFPTTMAFADWSSLPDEPINRIADCFLATSDLDYYMDFRAVCHSWRSATEDPKNSPDPRFRPRQWIIIDRSCDSNSHLFVNTTTGRFLRKELPLLRDYCISSVTPDGLLILFAIKSIRISVLNSFTGYFIHFNVPLPNETIESAALLSGSSPSIVLLCKKMYIDDDSDDDGNDALVIHESSRKVYTADLDSDAFTMYEDRHACPLIRLAVRGIYTKGELGLLAQFPVAVAKRIFDMMRFFNVEPAETSDDEDTIMSDEEAMLKLWIGYDNRCFLLESACEILIIIKLNESVEVYKMDTDSYLVERAENIGNRAIFLCGFCRCMSVNADKFPSVGSNCIYYIKSMDYSDDYICMYNIKFQREERVSEEIFHGSPHTIIQFFSSYNLQ</sequence>
<protein>
    <submittedName>
        <fullName evidence="1">Uncharacterized protein</fullName>
    </submittedName>
</protein>